<sequence>MKKIYRIIDLTLKVALAIWAGYLALAFGEPEGFRQLQALEGFYPLWAVNTIICLVLLLVIQLGESRIGARVPRKRWALRILLQAVACLLCPIALAYLAARWYFSFFAIAMEDTSYFDDVFILSIIFIIFGNAYQLIWRLLVVNHAQRLMLADKEENGKPSEKMKIHARLAKQHVSLHEEDCAYFRRDGKDLIVVTMDNRKYYIHDDPAIKDWEPKLSGELFCRINAGCIVNRNAIDKSVKHGARSYHLQLKPPLEETLTVSQGYFNAYKTWMGL</sequence>
<keyword evidence="3" id="KW-0238">DNA-binding</keyword>
<dbReference type="AlphaFoldDB" id="A0A1H7Q1P9"/>
<evidence type="ECO:0000313" key="3">
    <source>
        <dbReference type="EMBL" id="SEL41634.1"/>
    </source>
</evidence>
<dbReference type="OrthoDB" id="944028at2"/>
<organism evidence="3 4">
    <name type="scientific">Parapedobacter koreensis</name>
    <dbReference type="NCBI Taxonomy" id="332977"/>
    <lineage>
        <taxon>Bacteria</taxon>
        <taxon>Pseudomonadati</taxon>
        <taxon>Bacteroidota</taxon>
        <taxon>Sphingobacteriia</taxon>
        <taxon>Sphingobacteriales</taxon>
        <taxon>Sphingobacteriaceae</taxon>
        <taxon>Parapedobacter</taxon>
    </lineage>
</organism>
<feature type="transmembrane region" description="Helical" evidence="1">
    <location>
        <begin position="80"/>
        <end position="99"/>
    </location>
</feature>
<keyword evidence="1" id="KW-0812">Transmembrane</keyword>
<dbReference type="SMART" id="SM00850">
    <property type="entry name" value="LytTR"/>
    <property type="match status" value="1"/>
</dbReference>
<dbReference type="Proteomes" id="UP000198916">
    <property type="component" value="Unassembled WGS sequence"/>
</dbReference>
<dbReference type="Pfam" id="PF04397">
    <property type="entry name" value="LytTR"/>
    <property type="match status" value="1"/>
</dbReference>
<keyword evidence="1" id="KW-1133">Transmembrane helix</keyword>
<feature type="domain" description="HTH LytTR-type" evidence="2">
    <location>
        <begin position="171"/>
        <end position="273"/>
    </location>
</feature>
<feature type="transmembrane region" description="Helical" evidence="1">
    <location>
        <begin position="42"/>
        <end position="60"/>
    </location>
</feature>
<gene>
    <name evidence="3" type="ORF">SAMN05421740_105116</name>
</gene>
<dbReference type="GO" id="GO:0003677">
    <property type="term" value="F:DNA binding"/>
    <property type="evidence" value="ECO:0007669"/>
    <property type="project" value="UniProtKB-KW"/>
</dbReference>
<feature type="transmembrane region" description="Helical" evidence="1">
    <location>
        <begin position="119"/>
        <end position="140"/>
    </location>
</feature>
<dbReference type="InterPro" id="IPR007492">
    <property type="entry name" value="LytTR_DNA-bd_dom"/>
</dbReference>
<accession>A0A1H7Q1P9</accession>
<evidence type="ECO:0000313" key="4">
    <source>
        <dbReference type="Proteomes" id="UP000198916"/>
    </source>
</evidence>
<protein>
    <submittedName>
        <fullName evidence="3">LytTr DNA-binding domain-containing protein</fullName>
    </submittedName>
</protein>
<keyword evidence="4" id="KW-1185">Reference proteome</keyword>
<dbReference type="RefSeq" id="WP_090606194.1">
    <property type="nucleotide sequence ID" value="NZ_FNZR01000005.1"/>
</dbReference>
<evidence type="ECO:0000256" key="1">
    <source>
        <dbReference type="SAM" id="Phobius"/>
    </source>
</evidence>
<name>A0A1H7Q1P9_9SPHI</name>
<keyword evidence="1" id="KW-0472">Membrane</keyword>
<dbReference type="EMBL" id="FNZR01000005">
    <property type="protein sequence ID" value="SEL41634.1"/>
    <property type="molecule type" value="Genomic_DNA"/>
</dbReference>
<dbReference type="Gene3D" id="2.40.50.1020">
    <property type="entry name" value="LytTr DNA-binding domain"/>
    <property type="match status" value="1"/>
</dbReference>
<proteinExistence type="predicted"/>
<dbReference type="STRING" id="332977.SAMN05421740_105116"/>
<evidence type="ECO:0000259" key="2">
    <source>
        <dbReference type="SMART" id="SM00850"/>
    </source>
</evidence>
<reference evidence="4" key="1">
    <citation type="submission" date="2016-10" db="EMBL/GenBank/DDBJ databases">
        <authorList>
            <person name="Varghese N."/>
            <person name="Submissions S."/>
        </authorList>
    </citation>
    <scope>NUCLEOTIDE SEQUENCE [LARGE SCALE GENOMIC DNA]</scope>
    <source>
        <strain evidence="4">Jip14</strain>
    </source>
</reference>